<gene>
    <name evidence="3" type="ORF">J2739_002470</name>
</gene>
<dbReference type="SUPFAM" id="SSF52172">
    <property type="entry name" value="CheY-like"/>
    <property type="match status" value="1"/>
</dbReference>
<proteinExistence type="predicted"/>
<dbReference type="InterPro" id="IPR011006">
    <property type="entry name" value="CheY-like_superfamily"/>
</dbReference>
<organism evidence="3 4">
    <name type="scientific">Variovorax soli</name>
    <dbReference type="NCBI Taxonomy" id="376815"/>
    <lineage>
        <taxon>Bacteria</taxon>
        <taxon>Pseudomonadati</taxon>
        <taxon>Pseudomonadota</taxon>
        <taxon>Betaproteobacteria</taxon>
        <taxon>Burkholderiales</taxon>
        <taxon>Comamonadaceae</taxon>
        <taxon>Variovorax</taxon>
    </lineage>
</organism>
<evidence type="ECO:0000313" key="3">
    <source>
        <dbReference type="EMBL" id="MDR6536697.1"/>
    </source>
</evidence>
<sequence>MPSLRIFMAEDSEASRLRLTQDLGGRGDIDIVGSADSEIGAVTWLVRHPQAWDLTILDLASNPESGLRTLAACRVRRPGQKVVVLRQDAASDTLLRRCRGLGADLVIDTLPGHSSLLRYCADLNAGVQRSRARAFLGCLRVWLGRGLTALRSVQLVRSSRLGKR</sequence>
<dbReference type="EMBL" id="JAVDRF010000004">
    <property type="protein sequence ID" value="MDR6536697.1"/>
    <property type="molecule type" value="Genomic_DNA"/>
</dbReference>
<name>A0ABU1NE22_9BURK</name>
<evidence type="ECO:0000259" key="2">
    <source>
        <dbReference type="PROSITE" id="PS50110"/>
    </source>
</evidence>
<reference evidence="3 4" key="1">
    <citation type="submission" date="2023-07" db="EMBL/GenBank/DDBJ databases">
        <title>Sorghum-associated microbial communities from plants grown in Nebraska, USA.</title>
        <authorList>
            <person name="Schachtman D."/>
        </authorList>
    </citation>
    <scope>NUCLEOTIDE SEQUENCE [LARGE SCALE GENOMIC DNA]</scope>
    <source>
        <strain evidence="3 4">DS1781</strain>
    </source>
</reference>
<evidence type="ECO:0000256" key="1">
    <source>
        <dbReference type="PROSITE-ProRule" id="PRU00169"/>
    </source>
</evidence>
<keyword evidence="4" id="KW-1185">Reference proteome</keyword>
<protein>
    <submittedName>
        <fullName evidence="3">CheY-like chemotaxis protein</fullName>
    </submittedName>
</protein>
<keyword evidence="1" id="KW-0597">Phosphoprotein</keyword>
<dbReference type="PROSITE" id="PS50110">
    <property type="entry name" value="RESPONSE_REGULATORY"/>
    <property type="match status" value="1"/>
</dbReference>
<dbReference type="Gene3D" id="3.40.50.2300">
    <property type="match status" value="1"/>
</dbReference>
<feature type="domain" description="Response regulatory" evidence="2">
    <location>
        <begin position="5"/>
        <end position="124"/>
    </location>
</feature>
<dbReference type="InterPro" id="IPR001789">
    <property type="entry name" value="Sig_transdc_resp-reg_receiver"/>
</dbReference>
<evidence type="ECO:0000313" key="4">
    <source>
        <dbReference type="Proteomes" id="UP001184230"/>
    </source>
</evidence>
<feature type="modified residue" description="4-aspartylphosphate" evidence="1">
    <location>
        <position position="58"/>
    </location>
</feature>
<comment type="caution">
    <text evidence="3">The sequence shown here is derived from an EMBL/GenBank/DDBJ whole genome shotgun (WGS) entry which is preliminary data.</text>
</comment>
<dbReference type="Proteomes" id="UP001184230">
    <property type="component" value="Unassembled WGS sequence"/>
</dbReference>
<accession>A0ABU1NE22</accession>
<dbReference type="RefSeq" id="WP_309901926.1">
    <property type="nucleotide sequence ID" value="NZ_JAVDRF010000004.1"/>
</dbReference>